<evidence type="ECO:0000313" key="4">
    <source>
        <dbReference type="EMBL" id="BDP40636.1"/>
    </source>
</evidence>
<dbReference type="SUPFAM" id="SSF47005">
    <property type="entry name" value="Peripheral subunit-binding domain of 2-oxo acid dehydrogenase complex"/>
    <property type="match status" value="1"/>
</dbReference>
<accession>A0ABM8AAD5</accession>
<keyword evidence="5" id="KW-1185">Reference proteome</keyword>
<name>A0ABM8AAD5_9DEIO</name>
<dbReference type="InterPro" id="IPR004167">
    <property type="entry name" value="PSBD"/>
</dbReference>
<dbReference type="PROSITE" id="PS51826">
    <property type="entry name" value="PSBD"/>
    <property type="match status" value="1"/>
</dbReference>
<evidence type="ECO:0000259" key="3">
    <source>
        <dbReference type="PROSITE" id="PS51826"/>
    </source>
</evidence>
<feature type="region of interest" description="Disordered" evidence="2">
    <location>
        <begin position="47"/>
        <end position="68"/>
    </location>
</feature>
<reference evidence="4" key="1">
    <citation type="submission" date="2022-07" db="EMBL/GenBank/DDBJ databases">
        <title>Complete Genome Sequence of the Radioresistant Bacterium Deinococcus aetherius ST0316, Isolated from the Air Dust collected in Lower Stratosphere above Japan.</title>
        <authorList>
            <person name="Satoh K."/>
            <person name="Hagiwara K."/>
            <person name="Katsumata K."/>
            <person name="Kubo A."/>
            <person name="Yokobori S."/>
            <person name="Yamagishi A."/>
            <person name="Oono Y."/>
            <person name="Narumi I."/>
        </authorList>
    </citation>
    <scope>NUCLEOTIDE SEQUENCE</scope>
    <source>
        <strain evidence="4">ST0316</strain>
    </source>
</reference>
<comment type="similarity">
    <text evidence="1">Belongs to the 2-oxoacid dehydrogenase family.</text>
</comment>
<sequence>MERIAPLAKILAEANGIDWQTLRGSGQGGQIVEADILAHLARIMSGEEEPPATPVDAPPPDWTGEDLSASLITPGLPSADALRGAGVDSDITAFVAQARTAPPAPAPAAPALEDDALDFELDDDQADFEPAPLAAAPAPAWNFNTPAPVTPPAPPVAASVPSQPSLPAVAAFTTPEPVRAEPVPAAAAAAAGPSLSGGLGGLLSRLYQPSTPAPATTPQPEPVQLQPVHPQVAAAPVLPEPLPVPAPQPTAAPEARLPEPPAPPSFPLPSLDAQASLPVPVAETPAPAPVAPLAEVEPRVEETPPAPAQPALAQEALEAPAFEPDAGEVAPVQVAAPAPRTFGTYLRRDVNVAPAADLRRQLMGALGQDVALGLLVARAAGRHADTLGLGTVALQDLTAGEARTVRPGALRDALAALGTLLEGTPDLLVTDAGTLDLDDLHLGHTVTLSVGRERGGRAALSLSGDVDPVQAARFLAEVAGALEAPIILVI</sequence>
<dbReference type="RefSeq" id="WP_264776465.1">
    <property type="nucleotide sequence ID" value="NZ_AP026560.1"/>
</dbReference>
<gene>
    <name evidence="4" type="ORF">DAETH_06050</name>
</gene>
<evidence type="ECO:0000313" key="5">
    <source>
        <dbReference type="Proteomes" id="UP001064971"/>
    </source>
</evidence>
<feature type="compositionally biased region" description="Pro residues" evidence="2">
    <location>
        <begin position="211"/>
        <end position="221"/>
    </location>
</feature>
<feature type="domain" description="Peripheral subunit-binding (PSBD)" evidence="3">
    <location>
        <begin position="3"/>
        <end position="40"/>
    </location>
</feature>
<dbReference type="Gene3D" id="4.10.320.10">
    <property type="entry name" value="E3-binding domain"/>
    <property type="match status" value="1"/>
</dbReference>
<dbReference type="EMBL" id="AP026560">
    <property type="protein sequence ID" value="BDP40636.1"/>
    <property type="molecule type" value="Genomic_DNA"/>
</dbReference>
<proteinExistence type="inferred from homology"/>
<evidence type="ECO:0000256" key="1">
    <source>
        <dbReference type="ARBA" id="ARBA00007317"/>
    </source>
</evidence>
<feature type="region of interest" description="Disordered" evidence="2">
    <location>
        <begin position="238"/>
        <end position="272"/>
    </location>
</feature>
<feature type="compositionally biased region" description="Pro residues" evidence="2">
    <location>
        <begin position="258"/>
        <end position="267"/>
    </location>
</feature>
<dbReference type="InterPro" id="IPR036625">
    <property type="entry name" value="E3-bd_dom_sf"/>
</dbReference>
<feature type="region of interest" description="Disordered" evidence="2">
    <location>
        <begin position="202"/>
        <end position="226"/>
    </location>
</feature>
<feature type="compositionally biased region" description="Pro residues" evidence="2">
    <location>
        <begin position="238"/>
        <end position="250"/>
    </location>
</feature>
<dbReference type="Pfam" id="PF02817">
    <property type="entry name" value="E3_binding"/>
    <property type="match status" value="1"/>
</dbReference>
<evidence type="ECO:0000256" key="2">
    <source>
        <dbReference type="SAM" id="MobiDB-lite"/>
    </source>
</evidence>
<feature type="compositionally biased region" description="Pro residues" evidence="2">
    <location>
        <begin position="51"/>
        <end position="61"/>
    </location>
</feature>
<protein>
    <recommendedName>
        <fullName evidence="3">Peripheral subunit-binding (PSBD) domain-containing protein</fullName>
    </recommendedName>
</protein>
<dbReference type="Proteomes" id="UP001064971">
    <property type="component" value="Chromosome"/>
</dbReference>
<organism evidence="4 5">
    <name type="scientific">Deinococcus aetherius</name>
    <dbReference type="NCBI Taxonomy" id="200252"/>
    <lineage>
        <taxon>Bacteria</taxon>
        <taxon>Thermotogati</taxon>
        <taxon>Deinococcota</taxon>
        <taxon>Deinococci</taxon>
        <taxon>Deinococcales</taxon>
        <taxon>Deinococcaceae</taxon>
        <taxon>Deinococcus</taxon>
    </lineage>
</organism>